<dbReference type="CDD" id="cd10155">
    <property type="entry name" value="BsYrkD-like_DUF156"/>
    <property type="match status" value="1"/>
</dbReference>
<dbReference type="Proteomes" id="UP000523528">
    <property type="component" value="Unassembled WGS sequence"/>
</dbReference>
<accession>A0A7W9YR22</accession>
<dbReference type="AlphaFoldDB" id="A0A7W9YR22"/>
<dbReference type="PANTHER" id="PTHR33677:SF5">
    <property type="entry name" value="TRANSCRIPTIONAL REPRESSOR FRMR"/>
    <property type="match status" value="1"/>
</dbReference>
<name>A0A7W9YR22_9BACL</name>
<dbReference type="GO" id="GO:0003677">
    <property type="term" value="F:DNA binding"/>
    <property type="evidence" value="ECO:0007669"/>
    <property type="project" value="UniProtKB-KW"/>
</dbReference>
<keyword evidence="1" id="KW-0238">DNA-binding</keyword>
<keyword evidence="2" id="KW-1185">Reference proteome</keyword>
<dbReference type="GO" id="GO:0045892">
    <property type="term" value="P:negative regulation of DNA-templated transcription"/>
    <property type="evidence" value="ECO:0007669"/>
    <property type="project" value="UniProtKB-ARBA"/>
</dbReference>
<evidence type="ECO:0000313" key="2">
    <source>
        <dbReference type="Proteomes" id="UP000523528"/>
    </source>
</evidence>
<dbReference type="Pfam" id="PF02583">
    <property type="entry name" value="Trns_repr_metal"/>
    <property type="match status" value="1"/>
</dbReference>
<protein>
    <submittedName>
        <fullName evidence="1">DNA-binding FrmR family transcriptional regulator</fullName>
    </submittedName>
</protein>
<dbReference type="PANTHER" id="PTHR33677">
    <property type="entry name" value="TRANSCRIPTIONAL REPRESSOR FRMR-RELATED"/>
    <property type="match status" value="1"/>
</dbReference>
<proteinExistence type="predicted"/>
<sequence>MNMTYDNQVKNRLKRIEGQVRGVLKMMDEQKDCKEVVAQLSAIRSAVDRAIAVVVSANLERCIRKDVETGSLESEKLIQEAVELLVKSR</sequence>
<evidence type="ECO:0000313" key="1">
    <source>
        <dbReference type="EMBL" id="MBB6176773.1"/>
    </source>
</evidence>
<dbReference type="Gene3D" id="1.20.58.1000">
    <property type="entry name" value="Metal-sensitive repressor, helix protomer"/>
    <property type="match status" value="1"/>
</dbReference>
<organism evidence="1 2">
    <name type="scientific">Anoxybacillus tengchongensis</name>
    <dbReference type="NCBI Taxonomy" id="576944"/>
    <lineage>
        <taxon>Bacteria</taxon>
        <taxon>Bacillati</taxon>
        <taxon>Bacillota</taxon>
        <taxon>Bacilli</taxon>
        <taxon>Bacillales</taxon>
        <taxon>Anoxybacillaceae</taxon>
        <taxon>Anoxybacillus</taxon>
    </lineage>
</organism>
<comment type="caution">
    <text evidence="1">The sequence shown here is derived from an EMBL/GenBank/DDBJ whole genome shotgun (WGS) entry which is preliminary data.</text>
</comment>
<dbReference type="InterPro" id="IPR038390">
    <property type="entry name" value="Metal_Tscrpt_repr_sf"/>
</dbReference>
<dbReference type="GO" id="GO:0046872">
    <property type="term" value="F:metal ion binding"/>
    <property type="evidence" value="ECO:0007669"/>
    <property type="project" value="InterPro"/>
</dbReference>
<reference evidence="1 2" key="1">
    <citation type="submission" date="2020-08" db="EMBL/GenBank/DDBJ databases">
        <title>Genomic Encyclopedia of Type Strains, Phase IV (KMG-IV): sequencing the most valuable type-strain genomes for metagenomic binning, comparative biology and taxonomic classification.</title>
        <authorList>
            <person name="Goeker M."/>
        </authorList>
    </citation>
    <scope>NUCLEOTIDE SEQUENCE [LARGE SCALE GENOMIC DNA]</scope>
    <source>
        <strain evidence="1 2">DSM 23211</strain>
    </source>
</reference>
<dbReference type="InterPro" id="IPR003735">
    <property type="entry name" value="Metal_Tscrpt_repr"/>
</dbReference>
<gene>
    <name evidence="1" type="ORF">HNQ82_001603</name>
</gene>
<dbReference type="EMBL" id="JACHES010000006">
    <property type="protein sequence ID" value="MBB6176773.1"/>
    <property type="molecule type" value="Genomic_DNA"/>
</dbReference>